<feature type="transmembrane region" description="Helical" evidence="6">
    <location>
        <begin position="30"/>
        <end position="52"/>
    </location>
</feature>
<reference evidence="8 9" key="1">
    <citation type="journal article" date="2010" name="PLoS ONE">
        <title>The Waddlia genome: a window into chlamydial biology.</title>
        <authorList>
            <person name="Bertelli C."/>
            <person name="Collyn F."/>
            <person name="Croxatto A."/>
            <person name="Ruckert C."/>
            <person name="Polkinghorne A."/>
            <person name="Kebbi-Beghdadi C."/>
            <person name="Goesmann A."/>
            <person name="Vaughan L."/>
            <person name="Greub G."/>
        </authorList>
    </citation>
    <scope>NUCLEOTIDE SEQUENCE [LARGE SCALE GENOMIC DNA]</scope>
    <source>
        <strain evidence="9">ATCC VR-1470 / WSU 86-1044</strain>
    </source>
</reference>
<dbReference type="InterPro" id="IPR049453">
    <property type="entry name" value="Memb_transporter_dom"/>
</dbReference>
<keyword evidence="4 6" id="KW-0472">Membrane</keyword>
<dbReference type="KEGG" id="wch:wcw_1765"/>
<feature type="transmembrane region" description="Helical" evidence="6">
    <location>
        <begin position="83"/>
        <end position="102"/>
    </location>
</feature>
<accession>D6YSR1</accession>
<keyword evidence="3 6" id="KW-1133">Transmembrane helix</keyword>
<feature type="coiled-coil region" evidence="5">
    <location>
        <begin position="292"/>
        <end position="338"/>
    </location>
</feature>
<dbReference type="OrthoDB" id="22025at2"/>
<name>D6YSR1_WADCW</name>
<evidence type="ECO:0000256" key="4">
    <source>
        <dbReference type="ARBA" id="ARBA00023136"/>
    </source>
</evidence>
<evidence type="ECO:0000313" key="9">
    <source>
        <dbReference type="Proteomes" id="UP000001505"/>
    </source>
</evidence>
<keyword evidence="9" id="KW-1185">Reference proteome</keyword>
<keyword evidence="2 6" id="KW-0812">Transmembrane</keyword>
<evidence type="ECO:0000313" key="8">
    <source>
        <dbReference type="EMBL" id="ADI39106.1"/>
    </source>
</evidence>
<feature type="transmembrane region" description="Helical" evidence="6">
    <location>
        <begin position="133"/>
        <end position="151"/>
    </location>
</feature>
<dbReference type="HOGENOM" id="CLU_062030_0_0_0"/>
<evidence type="ECO:0000256" key="3">
    <source>
        <dbReference type="ARBA" id="ARBA00022989"/>
    </source>
</evidence>
<feature type="transmembrane region" description="Helical" evidence="6">
    <location>
        <begin position="157"/>
        <end position="179"/>
    </location>
</feature>
<dbReference type="Proteomes" id="UP000001505">
    <property type="component" value="Chromosome"/>
</dbReference>
<dbReference type="EMBL" id="CP001928">
    <property type="protein sequence ID" value="ADI39106.1"/>
    <property type="molecule type" value="Genomic_DNA"/>
</dbReference>
<dbReference type="AlphaFoldDB" id="D6YSR1"/>
<proteinExistence type="predicted"/>
<feature type="transmembrane region" description="Helical" evidence="6">
    <location>
        <begin position="108"/>
        <end position="126"/>
    </location>
</feature>
<keyword evidence="5" id="KW-0175">Coiled coil</keyword>
<dbReference type="InterPro" id="IPR052430">
    <property type="entry name" value="IVT-Associated"/>
</dbReference>
<evidence type="ECO:0000256" key="1">
    <source>
        <dbReference type="ARBA" id="ARBA00004141"/>
    </source>
</evidence>
<dbReference type="PANTHER" id="PTHR47804">
    <property type="entry name" value="60S RIBOSOMAL PROTEIN L19"/>
    <property type="match status" value="1"/>
</dbReference>
<feature type="transmembrane region" description="Helical" evidence="6">
    <location>
        <begin position="58"/>
        <end position="76"/>
    </location>
</feature>
<evidence type="ECO:0000256" key="6">
    <source>
        <dbReference type="SAM" id="Phobius"/>
    </source>
</evidence>
<dbReference type="eggNOG" id="COG4129">
    <property type="taxonomic scope" value="Bacteria"/>
</dbReference>
<evidence type="ECO:0000259" key="7">
    <source>
        <dbReference type="Pfam" id="PF13515"/>
    </source>
</evidence>
<dbReference type="PANTHER" id="PTHR47804:SF3">
    <property type="entry name" value="PROTEIN BRE4"/>
    <property type="match status" value="1"/>
</dbReference>
<comment type="subcellular location">
    <subcellularLocation>
        <location evidence="1">Membrane</location>
        <topology evidence="1">Multi-pass membrane protein</topology>
    </subcellularLocation>
</comment>
<dbReference type="GO" id="GO:0016020">
    <property type="term" value="C:membrane"/>
    <property type="evidence" value="ECO:0007669"/>
    <property type="project" value="UniProtKB-SubCell"/>
</dbReference>
<evidence type="ECO:0000256" key="2">
    <source>
        <dbReference type="ARBA" id="ARBA00022692"/>
    </source>
</evidence>
<dbReference type="STRING" id="716544.wcw_1765"/>
<organism evidence="8 9">
    <name type="scientific">Waddlia chondrophila (strain ATCC VR-1470 / WSU 86-1044)</name>
    <dbReference type="NCBI Taxonomy" id="716544"/>
    <lineage>
        <taxon>Bacteria</taxon>
        <taxon>Pseudomonadati</taxon>
        <taxon>Chlamydiota</taxon>
        <taxon>Chlamydiia</taxon>
        <taxon>Parachlamydiales</taxon>
        <taxon>Waddliaceae</taxon>
        <taxon>Waddlia</taxon>
    </lineage>
</organism>
<evidence type="ECO:0000256" key="5">
    <source>
        <dbReference type="SAM" id="Coils"/>
    </source>
</evidence>
<protein>
    <submittedName>
        <fullName evidence="8">Putative membrane protein</fullName>
    </submittedName>
</protein>
<sequence length="378" mass="43179">MKDECKEPQAPSSPNDAQLQKLMNRLELQIAMKAGVAASISLYLGVAFAKWLGRPDTLISGTWCVLSTFVVMQAHLGGTYRAAWIRFLGVLIGSFTGGLFTSLFGSNAITLGISVVLTVLSCSLLQIKDSIRIACMSVSIVMILWGMQPSISPWQFGWYRFLDSTLGILIAVIISHTLWPTKATQKLRLSVAKTVQMINRLFQMELSLKPPSGNFQTIHKRLTREIEQSIAQAQDFLVDSELEVLSRTRRIEEWSSLLDRLSIIFDATKELNTFHTCSLERILDEHLRSKLEETMNKAVKSMNLLIQRLKREYAEEPSQELREAVEELNKELARFRTTKATRKFERNEVEKFFVFFYNLRLVIEELIKMEEKVYSLLA</sequence>
<dbReference type="RefSeq" id="WP_013182808.1">
    <property type="nucleotide sequence ID" value="NC_014225.1"/>
</dbReference>
<feature type="domain" description="Integral membrane bound transporter" evidence="7">
    <location>
        <begin position="47"/>
        <end position="174"/>
    </location>
</feature>
<dbReference type="Pfam" id="PF13515">
    <property type="entry name" value="FUSC_2"/>
    <property type="match status" value="1"/>
</dbReference>
<gene>
    <name evidence="8" type="ordered locus">wcw_1765</name>
</gene>